<evidence type="ECO:0000256" key="1">
    <source>
        <dbReference type="SAM" id="MobiDB-lite"/>
    </source>
</evidence>
<organism evidence="2 3">
    <name type="scientific">Panicum virgatum</name>
    <name type="common">Blackwell switchgrass</name>
    <dbReference type="NCBI Taxonomy" id="38727"/>
    <lineage>
        <taxon>Eukaryota</taxon>
        <taxon>Viridiplantae</taxon>
        <taxon>Streptophyta</taxon>
        <taxon>Embryophyta</taxon>
        <taxon>Tracheophyta</taxon>
        <taxon>Spermatophyta</taxon>
        <taxon>Magnoliopsida</taxon>
        <taxon>Liliopsida</taxon>
        <taxon>Poales</taxon>
        <taxon>Poaceae</taxon>
        <taxon>PACMAD clade</taxon>
        <taxon>Panicoideae</taxon>
        <taxon>Panicodae</taxon>
        <taxon>Paniceae</taxon>
        <taxon>Panicinae</taxon>
        <taxon>Panicum</taxon>
        <taxon>Panicum sect. Hiantes</taxon>
    </lineage>
</organism>
<feature type="compositionally biased region" description="Basic and acidic residues" evidence="1">
    <location>
        <begin position="192"/>
        <end position="208"/>
    </location>
</feature>
<comment type="caution">
    <text evidence="2">The sequence shown here is derived from an EMBL/GenBank/DDBJ whole genome shotgun (WGS) entry which is preliminary data.</text>
</comment>
<feature type="region of interest" description="Disordered" evidence="1">
    <location>
        <begin position="169"/>
        <end position="208"/>
    </location>
</feature>
<sequence>MNHEASDQRAIPKHRTSVKLRAGENGELGASSQAAAGAPAGEEGRAAAARRRRRRCRHGNELLGAQGQAAGLHRDRGGEEEDGSKARQQQARRRAPARLRGRRHLHMGAAGRSPRQALRRVRPGPSLLRWLGVAGGRLVPGVPGGVRGGGAAEARRGAVCGGRVQLRRLRGVPDGGGAPGPGRIGRRHGHAGGHDPLHQRAHAAEARRRVVRRAAPHFDLNSHG</sequence>
<dbReference type="Proteomes" id="UP000823388">
    <property type="component" value="Chromosome 2N"/>
</dbReference>
<feature type="compositionally biased region" description="Gly residues" evidence="1">
    <location>
        <begin position="173"/>
        <end position="183"/>
    </location>
</feature>
<reference evidence="2" key="1">
    <citation type="submission" date="2020-05" db="EMBL/GenBank/DDBJ databases">
        <title>WGS assembly of Panicum virgatum.</title>
        <authorList>
            <person name="Lovell J.T."/>
            <person name="Jenkins J."/>
            <person name="Shu S."/>
            <person name="Juenger T.E."/>
            <person name="Schmutz J."/>
        </authorList>
    </citation>
    <scope>NUCLEOTIDE SEQUENCE</scope>
    <source>
        <strain evidence="2">AP13</strain>
    </source>
</reference>
<feature type="region of interest" description="Disordered" evidence="1">
    <location>
        <begin position="1"/>
        <end position="104"/>
    </location>
</feature>
<proteinExistence type="predicted"/>
<name>A0A8T0VK92_PANVG</name>
<protein>
    <submittedName>
        <fullName evidence="2">Uncharacterized protein</fullName>
    </submittedName>
</protein>
<feature type="compositionally biased region" description="Basic residues" evidence="1">
    <location>
        <begin position="90"/>
        <end position="104"/>
    </location>
</feature>
<keyword evidence="3" id="KW-1185">Reference proteome</keyword>
<dbReference type="EMBL" id="CM029040">
    <property type="protein sequence ID" value="KAG2634867.1"/>
    <property type="molecule type" value="Genomic_DNA"/>
</dbReference>
<evidence type="ECO:0000313" key="2">
    <source>
        <dbReference type="EMBL" id="KAG2634867.1"/>
    </source>
</evidence>
<accession>A0A8T0VK92</accession>
<dbReference type="AlphaFoldDB" id="A0A8T0VK92"/>
<gene>
    <name evidence="2" type="ORF">PVAP13_2NG326903</name>
</gene>
<feature type="compositionally biased region" description="Basic residues" evidence="1">
    <location>
        <begin position="48"/>
        <end position="57"/>
    </location>
</feature>
<evidence type="ECO:0000313" key="3">
    <source>
        <dbReference type="Proteomes" id="UP000823388"/>
    </source>
</evidence>